<dbReference type="PANTHER" id="PTHR37984">
    <property type="entry name" value="PROTEIN CBG26694"/>
    <property type="match status" value="1"/>
</dbReference>
<dbReference type="InterPro" id="IPR012337">
    <property type="entry name" value="RNaseH-like_sf"/>
</dbReference>
<proteinExistence type="predicted"/>
<dbReference type="InterPro" id="IPR050951">
    <property type="entry name" value="Retrovirus_Pol_polyprotein"/>
</dbReference>
<dbReference type="InterPro" id="IPR036397">
    <property type="entry name" value="RNaseH_sf"/>
</dbReference>
<evidence type="ECO:0000256" key="1">
    <source>
        <dbReference type="SAM" id="MobiDB-lite"/>
    </source>
</evidence>
<dbReference type="KEGG" id="spu:105440833"/>
<dbReference type="PANTHER" id="PTHR37984:SF7">
    <property type="entry name" value="INTEGRASE CATALYTIC DOMAIN-CONTAINING PROTEIN"/>
    <property type="match status" value="1"/>
</dbReference>
<reference evidence="3" key="2">
    <citation type="submission" date="2021-01" db="UniProtKB">
        <authorList>
            <consortium name="EnsemblMetazoa"/>
        </authorList>
    </citation>
    <scope>IDENTIFICATION</scope>
</reference>
<dbReference type="EnsemblMetazoa" id="XM_011671396">
    <property type="protein sequence ID" value="XP_011669698"/>
    <property type="gene ID" value="LOC105440833"/>
</dbReference>
<feature type="region of interest" description="Disordered" evidence="1">
    <location>
        <begin position="111"/>
        <end position="159"/>
    </location>
</feature>
<evidence type="ECO:0000259" key="2">
    <source>
        <dbReference type="PROSITE" id="PS50994"/>
    </source>
</evidence>
<dbReference type="GeneID" id="105440833"/>
<evidence type="ECO:0000313" key="3">
    <source>
        <dbReference type="EnsemblMetazoa" id="XP_011669698"/>
    </source>
</evidence>
<accession>A0A7M7HI80</accession>
<dbReference type="GO" id="GO:0003676">
    <property type="term" value="F:nucleic acid binding"/>
    <property type="evidence" value="ECO:0007669"/>
    <property type="project" value="InterPro"/>
</dbReference>
<dbReference type="InParanoid" id="A0A7M7HI80"/>
<dbReference type="RefSeq" id="XP_011669698.1">
    <property type="nucleotide sequence ID" value="XM_011671396.1"/>
</dbReference>
<dbReference type="Gene3D" id="3.30.420.10">
    <property type="entry name" value="Ribonuclease H-like superfamily/Ribonuclease H"/>
    <property type="match status" value="1"/>
</dbReference>
<dbReference type="OrthoDB" id="444601at2759"/>
<name>A0A7M7HI80_STRPU</name>
<dbReference type="SUPFAM" id="SSF53098">
    <property type="entry name" value="Ribonuclease H-like"/>
    <property type="match status" value="1"/>
</dbReference>
<dbReference type="GO" id="GO:0015074">
    <property type="term" value="P:DNA integration"/>
    <property type="evidence" value="ECO:0007669"/>
    <property type="project" value="InterPro"/>
</dbReference>
<protein>
    <recommendedName>
        <fullName evidence="2">Integrase catalytic domain-containing protein</fullName>
    </recommendedName>
</protein>
<dbReference type="AlphaFoldDB" id="A0A7M7HI80"/>
<feature type="compositionally biased region" description="Basic and acidic residues" evidence="1">
    <location>
        <begin position="111"/>
        <end position="125"/>
    </location>
</feature>
<evidence type="ECO:0000313" key="4">
    <source>
        <dbReference type="Proteomes" id="UP000007110"/>
    </source>
</evidence>
<reference evidence="4" key="1">
    <citation type="submission" date="2015-02" db="EMBL/GenBank/DDBJ databases">
        <title>Genome sequencing for Strongylocentrotus purpuratus.</title>
        <authorList>
            <person name="Murali S."/>
            <person name="Liu Y."/>
            <person name="Vee V."/>
            <person name="English A."/>
            <person name="Wang M."/>
            <person name="Skinner E."/>
            <person name="Han Y."/>
            <person name="Muzny D.M."/>
            <person name="Worley K.C."/>
            <person name="Gibbs R.A."/>
        </authorList>
    </citation>
    <scope>NUCLEOTIDE SEQUENCE</scope>
</reference>
<keyword evidence="4" id="KW-1185">Reference proteome</keyword>
<feature type="domain" description="Integrase catalytic" evidence="2">
    <location>
        <begin position="1"/>
        <end position="108"/>
    </location>
</feature>
<sequence length="159" mass="18670">MSDNGPQYNSAIFVEFARDWNFQHITSSPRYPQSNGFIERQVQTVKNTMKKAKRDNIGVNKALQCLRATPLDSHLPSPAELLLGRKIQTNILTRIRNQSPQKDDIYQRLQTRQDDQKKYFDDKHTSPTTQRTRSQSPESRDWKMGQRKNHKQETRTKVI</sequence>
<dbReference type="PROSITE" id="PS50994">
    <property type="entry name" value="INTEGRASE"/>
    <property type="match status" value="1"/>
</dbReference>
<dbReference type="InterPro" id="IPR001584">
    <property type="entry name" value="Integrase_cat-core"/>
</dbReference>
<organism evidence="3 4">
    <name type="scientific">Strongylocentrotus purpuratus</name>
    <name type="common">Purple sea urchin</name>
    <dbReference type="NCBI Taxonomy" id="7668"/>
    <lineage>
        <taxon>Eukaryota</taxon>
        <taxon>Metazoa</taxon>
        <taxon>Echinodermata</taxon>
        <taxon>Eleutherozoa</taxon>
        <taxon>Echinozoa</taxon>
        <taxon>Echinoidea</taxon>
        <taxon>Euechinoidea</taxon>
        <taxon>Echinacea</taxon>
        <taxon>Camarodonta</taxon>
        <taxon>Echinidea</taxon>
        <taxon>Strongylocentrotidae</taxon>
        <taxon>Strongylocentrotus</taxon>
    </lineage>
</organism>
<dbReference type="Proteomes" id="UP000007110">
    <property type="component" value="Unassembled WGS sequence"/>
</dbReference>
<dbReference type="OMA" id="THIDANM"/>
<feature type="compositionally biased region" description="Low complexity" evidence="1">
    <location>
        <begin position="126"/>
        <end position="137"/>
    </location>
</feature>